<gene>
    <name evidence="1" type="ORF">KI387_018028</name>
</gene>
<comment type="caution">
    <text evidence="1">The sequence shown here is derived from an EMBL/GenBank/DDBJ whole genome shotgun (WGS) entry which is preliminary data.</text>
</comment>
<keyword evidence="2" id="KW-1185">Reference proteome</keyword>
<organism evidence="1 2">
    <name type="scientific">Taxus chinensis</name>
    <name type="common">Chinese yew</name>
    <name type="synonym">Taxus wallichiana var. chinensis</name>
    <dbReference type="NCBI Taxonomy" id="29808"/>
    <lineage>
        <taxon>Eukaryota</taxon>
        <taxon>Viridiplantae</taxon>
        <taxon>Streptophyta</taxon>
        <taxon>Embryophyta</taxon>
        <taxon>Tracheophyta</taxon>
        <taxon>Spermatophyta</taxon>
        <taxon>Pinopsida</taxon>
        <taxon>Pinidae</taxon>
        <taxon>Conifers II</taxon>
        <taxon>Cupressales</taxon>
        <taxon>Taxaceae</taxon>
        <taxon>Taxus</taxon>
    </lineage>
</organism>
<name>A0AA38LGB2_TAXCH</name>
<feature type="non-terminal residue" evidence="1">
    <location>
        <position position="53"/>
    </location>
</feature>
<accession>A0AA38LGB2</accession>
<proteinExistence type="predicted"/>
<dbReference type="AlphaFoldDB" id="A0AA38LGB2"/>
<protein>
    <submittedName>
        <fullName evidence="1">Uncharacterized protein</fullName>
    </submittedName>
</protein>
<reference evidence="1 2" key="1">
    <citation type="journal article" date="2021" name="Nat. Plants">
        <title>The Taxus genome provides insights into paclitaxel biosynthesis.</title>
        <authorList>
            <person name="Xiong X."/>
            <person name="Gou J."/>
            <person name="Liao Q."/>
            <person name="Li Y."/>
            <person name="Zhou Q."/>
            <person name="Bi G."/>
            <person name="Li C."/>
            <person name="Du R."/>
            <person name="Wang X."/>
            <person name="Sun T."/>
            <person name="Guo L."/>
            <person name="Liang H."/>
            <person name="Lu P."/>
            <person name="Wu Y."/>
            <person name="Zhang Z."/>
            <person name="Ro D.K."/>
            <person name="Shang Y."/>
            <person name="Huang S."/>
            <person name="Yan J."/>
        </authorList>
    </citation>
    <scope>NUCLEOTIDE SEQUENCE [LARGE SCALE GENOMIC DNA]</scope>
    <source>
        <strain evidence="1">Ta-2019</strain>
    </source>
</reference>
<dbReference type="EMBL" id="JAHRHJ020000003">
    <property type="protein sequence ID" value="KAH9323389.1"/>
    <property type="molecule type" value="Genomic_DNA"/>
</dbReference>
<dbReference type="Proteomes" id="UP000824469">
    <property type="component" value="Unassembled WGS sequence"/>
</dbReference>
<evidence type="ECO:0000313" key="2">
    <source>
        <dbReference type="Proteomes" id="UP000824469"/>
    </source>
</evidence>
<feature type="non-terminal residue" evidence="1">
    <location>
        <position position="1"/>
    </location>
</feature>
<evidence type="ECO:0000313" key="1">
    <source>
        <dbReference type="EMBL" id="KAH9323389.1"/>
    </source>
</evidence>
<sequence>SNQLLGFDTVLGDFEVVAKPEEEGSVGKFLLSLWKEITRKTKLSSSSGKEITG</sequence>